<sequence length="710" mass="78222">MTYSVTFSVSGKDYAVDPAAIAPSDLLSLAQLAASGDKASLETFVTILARYPASAYKSLPHMPPVPDGPLSMLDDDTLKRLGIDVASIIAMAMLVCLRAEQEMRQMGMELSRSEVEQMMTKAVEEMHTTKAANQSQWNADIAGAVAGIVGGAAGGFAGAASFRQMYKGDKAATAGKRDQEKLRLEQEKLAKTRAESDQEFNTAMYTIAAKKTKLDQDAANVKKTREEVSKLREKLLTDKNDQQQCDENEAAKAKLADVDARLKAAKEEERKTSQALKDLDEQGCEDGVDPDFYRAHLESQRHAQRDEIDQLEAERSTLIDQETIDHPVAVAKCLERESDAVADEIAAKQEEKTTLESKAADVDARQARLDAEASDTHKRLKSGDKSAESANERILNERAALSAEKEKFRQELDDKNTEIADLKAKKVKIDAKLDGLVPAAAIKAQRDDLAATVKVRAQKVDALKNKADQLQSEVDRCKVDLDAADREVEQYKNGPPALLAAATAKQRELATRMQDKDKELSMAQADRRSEAKALQTESQELESKELEFSEYEKLDATQSRAKQQESELEVARNKVNREKSDLVVKQKSESEKLSAQQKQLDEDFSVANEKADANRIAVEKAAAYRTGFDAIGKMMSGSLEVGKAFYTLDAADGRADAQFVGREFEILQIAQGIYNTFADNMYSGVSESRQTLNGLLLDNAKLNQKIAERM</sequence>
<proteinExistence type="predicted"/>
<reference evidence="2 3" key="1">
    <citation type="submission" date="2023-07" db="EMBL/GenBank/DDBJ databases">
        <title>Sorghum-associated microbial communities from plants grown in Nebraska, USA.</title>
        <authorList>
            <person name="Schachtman D."/>
        </authorList>
    </citation>
    <scope>NUCLEOTIDE SEQUENCE [LARGE SCALE GENOMIC DNA]</scope>
    <source>
        <strain evidence="2 3">DS1781</strain>
    </source>
</reference>
<accession>A0ABU1NGD5</accession>
<protein>
    <recommendedName>
        <fullName evidence="4">Chromosome segregation ATPase</fullName>
    </recommendedName>
</protein>
<name>A0ABU1NGD5_9BURK</name>
<evidence type="ECO:0000313" key="2">
    <source>
        <dbReference type="EMBL" id="MDR6536926.1"/>
    </source>
</evidence>
<dbReference type="EMBL" id="JAVDRF010000005">
    <property type="protein sequence ID" value="MDR6536926.1"/>
    <property type="molecule type" value="Genomic_DNA"/>
</dbReference>
<evidence type="ECO:0000256" key="1">
    <source>
        <dbReference type="SAM" id="MobiDB-lite"/>
    </source>
</evidence>
<feature type="compositionally biased region" description="Basic and acidic residues" evidence="1">
    <location>
        <begin position="509"/>
        <end position="531"/>
    </location>
</feature>
<evidence type="ECO:0008006" key="4">
    <source>
        <dbReference type="Google" id="ProtNLM"/>
    </source>
</evidence>
<feature type="region of interest" description="Disordered" evidence="1">
    <location>
        <begin position="509"/>
        <end position="549"/>
    </location>
</feature>
<feature type="region of interest" description="Disordered" evidence="1">
    <location>
        <begin position="369"/>
        <end position="390"/>
    </location>
</feature>
<dbReference type="Proteomes" id="UP001184230">
    <property type="component" value="Unassembled WGS sequence"/>
</dbReference>
<comment type="caution">
    <text evidence="2">The sequence shown here is derived from an EMBL/GenBank/DDBJ whole genome shotgun (WGS) entry which is preliminary data.</text>
</comment>
<keyword evidence="3" id="KW-1185">Reference proteome</keyword>
<evidence type="ECO:0000313" key="3">
    <source>
        <dbReference type="Proteomes" id="UP001184230"/>
    </source>
</evidence>
<organism evidence="2 3">
    <name type="scientific">Variovorax soli</name>
    <dbReference type="NCBI Taxonomy" id="376815"/>
    <lineage>
        <taxon>Bacteria</taxon>
        <taxon>Pseudomonadati</taxon>
        <taxon>Pseudomonadota</taxon>
        <taxon>Betaproteobacteria</taxon>
        <taxon>Burkholderiales</taxon>
        <taxon>Comamonadaceae</taxon>
        <taxon>Variovorax</taxon>
    </lineage>
</organism>
<dbReference type="RefSeq" id="WP_309902397.1">
    <property type="nucleotide sequence ID" value="NZ_JAVDRF010000005.1"/>
</dbReference>
<gene>
    <name evidence="2" type="ORF">J2739_002699</name>
</gene>